<evidence type="ECO:0000313" key="1">
    <source>
        <dbReference type="EMBL" id="QFS43985.1"/>
    </source>
</evidence>
<accession>A0A5P8VU67</accession>
<reference evidence="1 2" key="1">
    <citation type="submission" date="2019-10" db="EMBL/GenBank/DDBJ databases">
        <title>Genomic and transcriptomic insights into the perfect genentic adaptation of a filamentous nitrogen-fixing cyanobacterium to rice fields.</title>
        <authorList>
            <person name="Chen Z."/>
        </authorList>
    </citation>
    <scope>NUCLEOTIDE SEQUENCE [LARGE SCALE GENOMIC DNA]</scope>
    <source>
        <strain evidence="1">CCNUC1</strain>
    </source>
</reference>
<name>A0A5P8VU67_9NOSO</name>
<evidence type="ECO:0000313" key="2">
    <source>
        <dbReference type="Proteomes" id="UP000326678"/>
    </source>
</evidence>
<organism evidence="1 2">
    <name type="scientific">Nostoc sphaeroides CCNUC1</name>
    <dbReference type="NCBI Taxonomy" id="2653204"/>
    <lineage>
        <taxon>Bacteria</taxon>
        <taxon>Bacillati</taxon>
        <taxon>Cyanobacteriota</taxon>
        <taxon>Cyanophyceae</taxon>
        <taxon>Nostocales</taxon>
        <taxon>Nostocaceae</taxon>
        <taxon>Nostoc</taxon>
    </lineage>
</organism>
<sequence>MCQSCSFWQNWDAPSLQGFIPLNLKKFGFRGMIIVIFDMGWAS</sequence>
<proteinExistence type="predicted"/>
<dbReference type="KEGG" id="nsh:GXM_01458"/>
<dbReference type="EMBL" id="CP045226">
    <property type="protein sequence ID" value="QFS43985.1"/>
    <property type="molecule type" value="Genomic_DNA"/>
</dbReference>
<gene>
    <name evidence="1" type="ORF">GXM_01458</name>
</gene>
<dbReference type="Proteomes" id="UP000326678">
    <property type="component" value="Chromosome Gxm1"/>
</dbReference>
<protein>
    <submittedName>
        <fullName evidence="1">Uncharacterized protein</fullName>
    </submittedName>
</protein>
<dbReference type="AlphaFoldDB" id="A0A5P8VU67"/>
<keyword evidence="2" id="KW-1185">Reference proteome</keyword>